<evidence type="ECO:0000313" key="4">
    <source>
        <dbReference type="Proteomes" id="UP001589833"/>
    </source>
</evidence>
<feature type="domain" description="DUF3991" evidence="2">
    <location>
        <begin position="35"/>
        <end position="106"/>
    </location>
</feature>
<feature type="compositionally biased region" description="Polar residues" evidence="1">
    <location>
        <begin position="215"/>
        <end position="231"/>
    </location>
</feature>
<name>A0ABV6NJL8_9BACI</name>
<feature type="region of interest" description="Disordered" evidence="1">
    <location>
        <begin position="194"/>
        <end position="231"/>
    </location>
</feature>
<dbReference type="Pfam" id="PF13154">
    <property type="entry name" value="DUF3991"/>
    <property type="match status" value="1"/>
</dbReference>
<gene>
    <name evidence="3" type="ORF">ACFFH4_18640</name>
</gene>
<comment type="caution">
    <text evidence="3">The sequence shown here is derived from an EMBL/GenBank/DDBJ whole genome shotgun (WGS) entry which is preliminary data.</text>
</comment>
<dbReference type="Gene3D" id="3.40.1360.10">
    <property type="match status" value="1"/>
</dbReference>
<dbReference type="RefSeq" id="WP_273848350.1">
    <property type="nucleotide sequence ID" value="NZ_JAQQWT010000069.1"/>
</dbReference>
<dbReference type="InterPro" id="IPR025054">
    <property type="entry name" value="DUF3991"/>
</dbReference>
<dbReference type="Pfam" id="PF13155">
    <property type="entry name" value="Toprim_2"/>
    <property type="match status" value="1"/>
</dbReference>
<keyword evidence="4" id="KW-1185">Reference proteome</keyword>
<dbReference type="Proteomes" id="UP001589833">
    <property type="component" value="Unassembled WGS sequence"/>
</dbReference>
<proteinExistence type="predicted"/>
<evidence type="ECO:0000256" key="1">
    <source>
        <dbReference type="SAM" id="MobiDB-lite"/>
    </source>
</evidence>
<reference evidence="3 4" key="1">
    <citation type="submission" date="2024-09" db="EMBL/GenBank/DDBJ databases">
        <authorList>
            <person name="Sun Q."/>
            <person name="Mori K."/>
        </authorList>
    </citation>
    <scope>NUCLEOTIDE SEQUENCE [LARGE SCALE GENOMIC DNA]</scope>
    <source>
        <strain evidence="3 4">NCAIM B.02301</strain>
    </source>
</reference>
<evidence type="ECO:0000259" key="2">
    <source>
        <dbReference type="Pfam" id="PF13154"/>
    </source>
</evidence>
<dbReference type="SUPFAM" id="SSF56731">
    <property type="entry name" value="DNA primase core"/>
    <property type="match status" value="1"/>
</dbReference>
<evidence type="ECO:0000313" key="3">
    <source>
        <dbReference type="EMBL" id="MFC0560967.1"/>
    </source>
</evidence>
<dbReference type="EMBL" id="JBHLTR010000053">
    <property type="protein sequence ID" value="MFC0560967.1"/>
    <property type="molecule type" value="Genomic_DNA"/>
</dbReference>
<accession>A0ABV6NJL8</accession>
<protein>
    <submittedName>
        <fullName evidence="3">DUF3991 and toprim domain-containing protein</fullName>
    </submittedName>
</protein>
<organism evidence="3 4">
    <name type="scientific">Halalkalibacter alkalisediminis</name>
    <dbReference type="NCBI Taxonomy" id="935616"/>
    <lineage>
        <taxon>Bacteria</taxon>
        <taxon>Bacillati</taxon>
        <taxon>Bacillota</taxon>
        <taxon>Bacilli</taxon>
        <taxon>Bacillales</taxon>
        <taxon>Bacillaceae</taxon>
        <taxon>Halalkalibacter</taxon>
    </lineage>
</organism>
<feature type="compositionally biased region" description="Basic and acidic residues" evidence="1">
    <location>
        <begin position="194"/>
        <end position="214"/>
    </location>
</feature>
<sequence>MNMHRLKARVGESEKESFKYPEYFEVTNTENIKDYLVNERKIDSRVVDWCMKKDLLVQDKKDNAVFKWKNAQGEVIGADRQGTKTIDTKRGTFKQVMSNSKEDGGFTIDVGKKPDKVAVFESPIDLLSYWSVKKEQVQNTRLVSMSGLKMNTVYRAVKDLEEKGHSVKQIISCVDNDEAGREFHEKLRKSLKREDTLVDQRPKNTKDWNDECKDSLSSSRLTNQKQTQLGM</sequence>